<dbReference type="AlphaFoldDB" id="A0A450RVD1"/>
<reference evidence="1" key="1">
    <citation type="submission" date="2019-02" db="EMBL/GenBank/DDBJ databases">
        <authorList>
            <person name="Gruber-Vodicka R. H."/>
            <person name="Seah K. B. B."/>
        </authorList>
    </citation>
    <scope>NUCLEOTIDE SEQUENCE</scope>
    <source>
        <strain evidence="1">BECK_BZ163</strain>
        <strain evidence="3">BECK_BZ164</strain>
        <strain evidence="2">BECK_BZ165</strain>
    </source>
</reference>
<accession>A0A450RVD1</accession>
<dbReference type="EMBL" id="CAADFA010000006">
    <property type="protein sequence ID" value="VFJ43938.1"/>
    <property type="molecule type" value="Genomic_DNA"/>
</dbReference>
<sequence length="136" mass="15242">MPTSVSQNDAFGALFHAAMTVRNAHNRQKKMTNSPVDTQKFHQEVKARLRKIDNPRLAAAFAARVALAALPKLADRAVENGFLWYWKEANRERRLFAVCRALQVGWLLSADLVPVNRRYAANAARDAVEAANTAQR</sequence>
<evidence type="ECO:0000313" key="3">
    <source>
        <dbReference type="EMBL" id="VFK06187.1"/>
    </source>
</evidence>
<protein>
    <submittedName>
        <fullName evidence="1">Uncharacterized protein</fullName>
    </submittedName>
</protein>
<gene>
    <name evidence="1" type="ORF">BECKFM1743A_GA0114220_100046</name>
    <name evidence="3" type="ORF">BECKFM1743B_GA0114221_100126</name>
    <name evidence="2" type="ORF">BECKFM1743C_GA0114222_1000613</name>
</gene>
<name>A0A450RVD1_9GAMM</name>
<dbReference type="EMBL" id="CAADEZ010000004">
    <property type="protein sequence ID" value="VFJ43094.1"/>
    <property type="molecule type" value="Genomic_DNA"/>
</dbReference>
<evidence type="ECO:0000313" key="1">
    <source>
        <dbReference type="EMBL" id="VFJ43094.1"/>
    </source>
</evidence>
<organism evidence="1">
    <name type="scientific">Candidatus Kentrum sp. FM</name>
    <dbReference type="NCBI Taxonomy" id="2126340"/>
    <lineage>
        <taxon>Bacteria</taxon>
        <taxon>Pseudomonadati</taxon>
        <taxon>Pseudomonadota</taxon>
        <taxon>Gammaproteobacteria</taxon>
        <taxon>Candidatus Kentrum</taxon>
    </lineage>
</organism>
<dbReference type="EMBL" id="CAADFL010000012">
    <property type="protein sequence ID" value="VFK06187.1"/>
    <property type="molecule type" value="Genomic_DNA"/>
</dbReference>
<proteinExistence type="predicted"/>
<evidence type="ECO:0000313" key="2">
    <source>
        <dbReference type="EMBL" id="VFJ43938.1"/>
    </source>
</evidence>